<dbReference type="SMART" id="SM01417">
    <property type="entry name" value="Solute_trans_a"/>
    <property type="match status" value="1"/>
</dbReference>
<evidence type="ECO:0000313" key="7">
    <source>
        <dbReference type="Ensembl" id="ENSSRHP00000081976.1"/>
    </source>
</evidence>
<evidence type="ECO:0000256" key="6">
    <source>
        <dbReference type="SAM" id="SignalP"/>
    </source>
</evidence>
<keyword evidence="4 5" id="KW-0472">Membrane</keyword>
<dbReference type="Pfam" id="PF03619">
    <property type="entry name" value="Solute_trans_a"/>
    <property type="match status" value="2"/>
</dbReference>
<keyword evidence="8" id="KW-1185">Reference proteome</keyword>
<keyword evidence="2 5" id="KW-0812">Transmembrane</keyword>
<comment type="subcellular location">
    <subcellularLocation>
        <location evidence="1">Membrane</location>
        <topology evidence="1">Multi-pass membrane protein</topology>
    </subcellularLocation>
</comment>
<reference evidence="7" key="1">
    <citation type="submission" date="2025-08" db="UniProtKB">
        <authorList>
            <consortium name="Ensembl"/>
        </authorList>
    </citation>
    <scope>IDENTIFICATION</scope>
</reference>
<evidence type="ECO:0000256" key="1">
    <source>
        <dbReference type="ARBA" id="ARBA00004141"/>
    </source>
</evidence>
<evidence type="ECO:0000256" key="4">
    <source>
        <dbReference type="ARBA" id="ARBA00023136"/>
    </source>
</evidence>
<evidence type="ECO:0000313" key="8">
    <source>
        <dbReference type="Proteomes" id="UP000472270"/>
    </source>
</evidence>
<sequence>MPVWRRWIRPLAVLLFAVVLAVALPLCAWELRRAEVGTHTKAWFIAGVFVCLTIPISLWGILQHLVHYTQPELQKPIIRILWMVPIYSLDSWIALKYPKIAIYVDTCRECYEAYVIYNFLMFLLNFLENQYPSLVLMLEVQEQRPLLPPFCCCPPWAMGEQPVSLSLCCSVCQLCGVYDEGNFSFRNAWTYLIIVNNASHQMSGSTIRKIGLICLSCVEFAMYCLLLFYRTLREELKPLRPVGKLLCVKLVVFVSFWYVHVHTHTH</sequence>
<keyword evidence="3 5" id="KW-1133">Transmembrane helix</keyword>
<dbReference type="Proteomes" id="UP000472270">
    <property type="component" value="Unassembled WGS sequence"/>
</dbReference>
<dbReference type="AlphaFoldDB" id="A0A673LRN3"/>
<feature type="chain" id="PRO_5025646248" evidence="6">
    <location>
        <begin position="24"/>
        <end position="266"/>
    </location>
</feature>
<proteinExistence type="predicted"/>
<gene>
    <name evidence="7" type="primary">LOC107730023</name>
</gene>
<name>A0A673LRN3_9TELE</name>
<keyword evidence="6" id="KW-0732">Signal</keyword>
<dbReference type="PANTHER" id="PTHR23423">
    <property type="entry name" value="ORGANIC SOLUTE TRANSPORTER-RELATED"/>
    <property type="match status" value="1"/>
</dbReference>
<feature type="transmembrane region" description="Helical" evidence="5">
    <location>
        <begin position="210"/>
        <end position="229"/>
    </location>
</feature>
<feature type="transmembrane region" description="Helical" evidence="5">
    <location>
        <begin position="241"/>
        <end position="259"/>
    </location>
</feature>
<reference evidence="7" key="2">
    <citation type="submission" date="2025-09" db="UniProtKB">
        <authorList>
            <consortium name="Ensembl"/>
        </authorList>
    </citation>
    <scope>IDENTIFICATION</scope>
</reference>
<dbReference type="InterPro" id="IPR005178">
    <property type="entry name" value="Ostalpha/TMEM184C"/>
</dbReference>
<feature type="transmembrane region" description="Helical" evidence="5">
    <location>
        <begin position="44"/>
        <end position="65"/>
    </location>
</feature>
<evidence type="ECO:0000256" key="2">
    <source>
        <dbReference type="ARBA" id="ARBA00022692"/>
    </source>
</evidence>
<dbReference type="GO" id="GO:0016020">
    <property type="term" value="C:membrane"/>
    <property type="evidence" value="ECO:0007669"/>
    <property type="project" value="UniProtKB-SubCell"/>
</dbReference>
<dbReference type="Ensembl" id="ENSSRHT00000084195.1">
    <property type="protein sequence ID" value="ENSSRHP00000081976.1"/>
    <property type="gene ID" value="ENSSRHG00000040604.1"/>
</dbReference>
<evidence type="ECO:0000256" key="5">
    <source>
        <dbReference type="SAM" id="Phobius"/>
    </source>
</evidence>
<evidence type="ECO:0000256" key="3">
    <source>
        <dbReference type="ARBA" id="ARBA00022989"/>
    </source>
</evidence>
<protein>
    <submittedName>
        <fullName evidence="7">Transmembrane protein 184C-like</fullName>
    </submittedName>
</protein>
<organism evidence="7 8">
    <name type="scientific">Sinocyclocheilus rhinocerous</name>
    <dbReference type="NCBI Taxonomy" id="307959"/>
    <lineage>
        <taxon>Eukaryota</taxon>
        <taxon>Metazoa</taxon>
        <taxon>Chordata</taxon>
        <taxon>Craniata</taxon>
        <taxon>Vertebrata</taxon>
        <taxon>Euteleostomi</taxon>
        <taxon>Actinopterygii</taxon>
        <taxon>Neopterygii</taxon>
        <taxon>Teleostei</taxon>
        <taxon>Ostariophysi</taxon>
        <taxon>Cypriniformes</taxon>
        <taxon>Cyprinidae</taxon>
        <taxon>Cyprininae</taxon>
        <taxon>Sinocyclocheilus</taxon>
    </lineage>
</organism>
<feature type="signal peptide" evidence="6">
    <location>
        <begin position="1"/>
        <end position="23"/>
    </location>
</feature>
<accession>A0A673LRN3</accession>